<comment type="caution">
    <text evidence="1">The sequence shown here is derived from an EMBL/GenBank/DDBJ whole genome shotgun (WGS) entry which is preliminary data.</text>
</comment>
<protein>
    <submittedName>
        <fullName evidence="1">Uncharacterized protein</fullName>
    </submittedName>
</protein>
<reference evidence="1 2" key="1">
    <citation type="submission" date="2021-03" db="EMBL/GenBank/DDBJ databases">
        <title>The complete genome sequence of Acetobacter suratthaniensis TBRC 1719.</title>
        <authorList>
            <person name="Charoenyingcharoen P."/>
            <person name="Yukphan P."/>
        </authorList>
    </citation>
    <scope>NUCLEOTIDE SEQUENCE [LARGE SCALE GENOMIC DNA]</scope>
    <source>
        <strain evidence="1 2">TBRC 1719</strain>
    </source>
</reference>
<evidence type="ECO:0000313" key="1">
    <source>
        <dbReference type="EMBL" id="MBO1328260.1"/>
    </source>
</evidence>
<organism evidence="1 2">
    <name type="scientific">Acetobacter suratthaniensis</name>
    <dbReference type="NCBI Taxonomy" id="1502841"/>
    <lineage>
        <taxon>Bacteria</taxon>
        <taxon>Pseudomonadati</taxon>
        <taxon>Pseudomonadota</taxon>
        <taxon>Alphaproteobacteria</taxon>
        <taxon>Acetobacterales</taxon>
        <taxon>Acetobacteraceae</taxon>
        <taxon>Acetobacter</taxon>
    </lineage>
</organism>
<accession>A0ABS3LLL8</accession>
<gene>
    <name evidence="1" type="ORF">J2D75_07195</name>
</gene>
<sequence>MGVQPGQAAWVRHAVSWSVSVPHGPGSTGSVLSVAVLVSHALSGWSGL</sequence>
<proteinExistence type="predicted"/>
<evidence type="ECO:0000313" key="2">
    <source>
        <dbReference type="Proteomes" id="UP000664399"/>
    </source>
</evidence>
<keyword evidence="2" id="KW-1185">Reference proteome</keyword>
<dbReference type="EMBL" id="JAFVMG010000005">
    <property type="protein sequence ID" value="MBO1328260.1"/>
    <property type="molecule type" value="Genomic_DNA"/>
</dbReference>
<dbReference type="Proteomes" id="UP000664399">
    <property type="component" value="Unassembled WGS sequence"/>
</dbReference>
<dbReference type="RefSeq" id="WP_207854091.1">
    <property type="nucleotide sequence ID" value="NZ_JAFVMG010000005.1"/>
</dbReference>
<name>A0ABS3LLL8_9PROT</name>